<dbReference type="EMBL" id="JAJNOR010000001">
    <property type="protein sequence ID" value="MCD2491025.1"/>
    <property type="molecule type" value="Genomic_DNA"/>
</dbReference>
<evidence type="ECO:0000313" key="3">
    <source>
        <dbReference type="EMBL" id="MCD2491025.1"/>
    </source>
</evidence>
<sequence>MNRRGQWNGSLTVRAEGGSPERFFNLCGFHGISLTRIERDGDGYRFCIAARDFYEARKLSRKAQVKLLIKEKRGLPFFLKRSRKRLAFYVGILVCTGLLYASSLFIWDIRMEGNTKYTDSTLLHFLETKGYSHGMKKAGIVCEDIEKDIRNHYNDITWVSAEISGNRLIIRIKENQVLEAAADSGQEEEKEETEPLTSQEVPDTSALGRNVTASRGGVILSMITRTGTPAVHVGDTVEPGQILISGIVEIKDEGGNLLKTEGVKADGDVIASTTYLYKDSFSLTYPEQYYTGQIKVRRYLWLFGSRHYVPGGKNTYEKSDEVDTYSQVHLWGNFYLPVGWGSVTAREYRDAEGVYSETAAKEQAEKRFRAYCENLEAAGVKVEDASYQASVGTDTCDVTGTIHATEAIALTEE</sequence>
<reference evidence="3 4" key="1">
    <citation type="submission" date="2021-11" db="EMBL/GenBank/DDBJ databases">
        <title>Lacrimispora sp. nov. NSJ-141 isolated from human feces.</title>
        <authorList>
            <person name="Abdugheni R."/>
        </authorList>
    </citation>
    <scope>NUCLEOTIDE SEQUENCE [LARGE SCALE GENOMIC DNA]</scope>
    <source>
        <strain evidence="3 4">NSJ-141</strain>
    </source>
</reference>
<protein>
    <submittedName>
        <fullName evidence="3">Sporulation protein YqfD</fullName>
    </submittedName>
</protein>
<comment type="caution">
    <text evidence="3">The sequence shown here is derived from an EMBL/GenBank/DDBJ whole genome shotgun (WGS) entry which is preliminary data.</text>
</comment>
<dbReference type="RefSeq" id="WP_231060991.1">
    <property type="nucleotide sequence ID" value="NZ_JAJNOR010000001.1"/>
</dbReference>
<keyword evidence="2" id="KW-0472">Membrane</keyword>
<keyword evidence="2" id="KW-1133">Transmembrane helix</keyword>
<dbReference type="AlphaFoldDB" id="A0AAP2RHN7"/>
<keyword evidence="2" id="KW-0812">Transmembrane</keyword>
<evidence type="ECO:0000256" key="1">
    <source>
        <dbReference type="SAM" id="MobiDB-lite"/>
    </source>
</evidence>
<keyword evidence="4" id="KW-1185">Reference proteome</keyword>
<evidence type="ECO:0000313" key="4">
    <source>
        <dbReference type="Proteomes" id="UP001299265"/>
    </source>
</evidence>
<dbReference type="InterPro" id="IPR010690">
    <property type="entry name" value="YqfD"/>
</dbReference>
<dbReference type="Proteomes" id="UP001299265">
    <property type="component" value="Unassembled WGS sequence"/>
</dbReference>
<accession>A0AAP2RHN7</accession>
<proteinExistence type="predicted"/>
<evidence type="ECO:0000256" key="2">
    <source>
        <dbReference type="SAM" id="Phobius"/>
    </source>
</evidence>
<feature type="region of interest" description="Disordered" evidence="1">
    <location>
        <begin position="180"/>
        <end position="206"/>
    </location>
</feature>
<organism evidence="3 4">
    <name type="scientific">Lientehia hominis</name>
    <dbReference type="NCBI Taxonomy" id="2897778"/>
    <lineage>
        <taxon>Bacteria</taxon>
        <taxon>Bacillati</taxon>
        <taxon>Bacillota</taxon>
        <taxon>Clostridia</taxon>
        <taxon>Lachnospirales</taxon>
        <taxon>Lachnospiraceae</taxon>
        <taxon>Lientehia</taxon>
    </lineage>
</organism>
<gene>
    <name evidence="3" type="ORF">LQE92_00110</name>
</gene>
<feature type="compositionally biased region" description="Acidic residues" evidence="1">
    <location>
        <begin position="185"/>
        <end position="194"/>
    </location>
</feature>
<name>A0AAP2RHN7_9FIRM</name>
<dbReference type="Pfam" id="PF06898">
    <property type="entry name" value="YqfD"/>
    <property type="match status" value="1"/>
</dbReference>
<feature type="transmembrane region" description="Helical" evidence="2">
    <location>
        <begin position="86"/>
        <end position="107"/>
    </location>
</feature>